<keyword evidence="4" id="KW-0547">Nucleotide-binding</keyword>
<dbReference type="EC" id="2.7.10.2" evidence="2"/>
<reference evidence="10" key="1">
    <citation type="submission" date="2021-04" db="EMBL/GenBank/DDBJ databases">
        <title>Genome seq and assembly of Bacillus sp.</title>
        <authorList>
            <person name="Chhetri G."/>
        </authorList>
    </citation>
    <scope>NUCLEOTIDE SEQUENCE</scope>
    <source>
        <strain evidence="10">RG28</strain>
    </source>
</reference>
<evidence type="ECO:0000256" key="4">
    <source>
        <dbReference type="ARBA" id="ARBA00022741"/>
    </source>
</evidence>
<dbReference type="PANTHER" id="PTHR32309:SF13">
    <property type="entry name" value="FERRIC ENTEROBACTIN TRANSPORT PROTEIN FEPE"/>
    <property type="match status" value="1"/>
</dbReference>
<keyword evidence="7" id="KW-0829">Tyrosine-protein kinase</keyword>
<dbReference type="InterPro" id="IPR027417">
    <property type="entry name" value="P-loop_NTPase"/>
</dbReference>
<evidence type="ECO:0000256" key="2">
    <source>
        <dbReference type="ARBA" id="ARBA00011903"/>
    </source>
</evidence>
<proteinExistence type="inferred from homology"/>
<dbReference type="InterPro" id="IPR025669">
    <property type="entry name" value="AAA_dom"/>
</dbReference>
<evidence type="ECO:0000256" key="3">
    <source>
        <dbReference type="ARBA" id="ARBA00022679"/>
    </source>
</evidence>
<evidence type="ECO:0000256" key="1">
    <source>
        <dbReference type="ARBA" id="ARBA00007316"/>
    </source>
</evidence>
<dbReference type="EMBL" id="JAGIYQ010000004">
    <property type="protein sequence ID" value="MBP0725135.1"/>
    <property type="molecule type" value="Genomic_DNA"/>
</dbReference>
<dbReference type="SUPFAM" id="SSF52540">
    <property type="entry name" value="P-loop containing nucleoside triphosphate hydrolases"/>
    <property type="match status" value="1"/>
</dbReference>
<evidence type="ECO:0000313" key="11">
    <source>
        <dbReference type="Proteomes" id="UP000682134"/>
    </source>
</evidence>
<dbReference type="AlphaFoldDB" id="A0A940SIM5"/>
<name>A0A940SIM5_9BACI</name>
<feature type="domain" description="AAA" evidence="9">
    <location>
        <begin position="30"/>
        <end position="191"/>
    </location>
</feature>
<dbReference type="Pfam" id="PF13614">
    <property type="entry name" value="AAA_31"/>
    <property type="match status" value="1"/>
</dbReference>
<evidence type="ECO:0000256" key="6">
    <source>
        <dbReference type="ARBA" id="ARBA00022840"/>
    </source>
</evidence>
<dbReference type="GO" id="GO:0004715">
    <property type="term" value="F:non-membrane spanning protein tyrosine kinase activity"/>
    <property type="evidence" value="ECO:0007669"/>
    <property type="project" value="UniProtKB-EC"/>
</dbReference>
<keyword evidence="6" id="KW-0067">ATP-binding</keyword>
<dbReference type="InterPro" id="IPR050445">
    <property type="entry name" value="Bact_polysacc_biosynth/exp"/>
</dbReference>
<organism evidence="10 11">
    <name type="scientific">Gottfriedia endophytica</name>
    <dbReference type="NCBI Taxonomy" id="2820819"/>
    <lineage>
        <taxon>Bacteria</taxon>
        <taxon>Bacillati</taxon>
        <taxon>Bacillota</taxon>
        <taxon>Bacilli</taxon>
        <taxon>Bacillales</taxon>
        <taxon>Bacillaceae</taxon>
        <taxon>Gottfriedia</taxon>
    </lineage>
</organism>
<comment type="caution">
    <text evidence="10">The sequence shown here is derived from an EMBL/GenBank/DDBJ whole genome shotgun (WGS) entry which is preliminary data.</text>
</comment>
<evidence type="ECO:0000256" key="8">
    <source>
        <dbReference type="ARBA" id="ARBA00051245"/>
    </source>
</evidence>
<keyword evidence="3" id="KW-0808">Transferase</keyword>
<comment type="similarity">
    <text evidence="1">Belongs to the CpsD/CapB family.</text>
</comment>
<dbReference type="GO" id="GO:0005524">
    <property type="term" value="F:ATP binding"/>
    <property type="evidence" value="ECO:0007669"/>
    <property type="project" value="UniProtKB-KW"/>
</dbReference>
<gene>
    <name evidence="10" type="ORF">J5Y03_08005</name>
</gene>
<evidence type="ECO:0000256" key="7">
    <source>
        <dbReference type="ARBA" id="ARBA00023137"/>
    </source>
</evidence>
<dbReference type="Gene3D" id="3.40.50.300">
    <property type="entry name" value="P-loop containing nucleotide triphosphate hydrolases"/>
    <property type="match status" value="1"/>
</dbReference>
<keyword evidence="5 10" id="KW-0418">Kinase</keyword>
<dbReference type="FunFam" id="3.40.50.300:FF:000527">
    <property type="entry name" value="Tyrosine-protein kinase etk"/>
    <property type="match status" value="1"/>
</dbReference>
<keyword evidence="11" id="KW-1185">Reference proteome</keyword>
<protein>
    <recommendedName>
        <fullName evidence="2">non-specific protein-tyrosine kinase</fullName>
        <ecNumber evidence="2">2.7.10.2</ecNumber>
    </recommendedName>
</protein>
<sequence>MIDEPMSVVAEQYRTIRTNIQFSSVDTIVKTIMVTSANMSEGKSTTVSNLAVAFAQQGKKVLLIDADLRKPTLQYIFNLKNSVGLSSVLSWRSQLADCINNTDIPDLDVITSGPIPPNPSELLGSNSMKSLLTSLKSSYEIILIDSPPLLPVTDAKVLGGIVDGLILVLKSGSTEIEDLKKVKAMIDGISAKILGTVLNKKKVKTSHDYGYYH</sequence>
<evidence type="ECO:0000313" key="10">
    <source>
        <dbReference type="EMBL" id="MBP0725135.1"/>
    </source>
</evidence>
<dbReference type="NCBIfam" id="TIGR01007">
    <property type="entry name" value="eps_fam"/>
    <property type="match status" value="1"/>
</dbReference>
<evidence type="ECO:0000259" key="9">
    <source>
        <dbReference type="Pfam" id="PF13614"/>
    </source>
</evidence>
<dbReference type="GO" id="GO:0005886">
    <property type="term" value="C:plasma membrane"/>
    <property type="evidence" value="ECO:0007669"/>
    <property type="project" value="UniProtKB-ARBA"/>
</dbReference>
<comment type="catalytic activity">
    <reaction evidence="8">
        <text>L-tyrosyl-[protein] + ATP = O-phospho-L-tyrosyl-[protein] + ADP + H(+)</text>
        <dbReference type="Rhea" id="RHEA:10596"/>
        <dbReference type="Rhea" id="RHEA-COMP:10136"/>
        <dbReference type="Rhea" id="RHEA-COMP:20101"/>
        <dbReference type="ChEBI" id="CHEBI:15378"/>
        <dbReference type="ChEBI" id="CHEBI:30616"/>
        <dbReference type="ChEBI" id="CHEBI:46858"/>
        <dbReference type="ChEBI" id="CHEBI:61978"/>
        <dbReference type="ChEBI" id="CHEBI:456216"/>
        <dbReference type="EC" id="2.7.10.2"/>
    </reaction>
</comment>
<dbReference type="CDD" id="cd05387">
    <property type="entry name" value="BY-kinase"/>
    <property type="match status" value="1"/>
</dbReference>
<dbReference type="InterPro" id="IPR005702">
    <property type="entry name" value="Wzc-like_C"/>
</dbReference>
<accession>A0A940SIM5</accession>
<dbReference type="Proteomes" id="UP000682134">
    <property type="component" value="Unassembled WGS sequence"/>
</dbReference>
<evidence type="ECO:0000256" key="5">
    <source>
        <dbReference type="ARBA" id="ARBA00022777"/>
    </source>
</evidence>
<dbReference type="PANTHER" id="PTHR32309">
    <property type="entry name" value="TYROSINE-PROTEIN KINASE"/>
    <property type="match status" value="1"/>
</dbReference>
<dbReference type="GO" id="GO:0042802">
    <property type="term" value="F:identical protein binding"/>
    <property type="evidence" value="ECO:0007669"/>
    <property type="project" value="UniProtKB-ARBA"/>
</dbReference>